<proteinExistence type="predicted"/>
<accession>A0A0V0QC19</accession>
<evidence type="ECO:0000313" key="3">
    <source>
        <dbReference type="Proteomes" id="UP000054937"/>
    </source>
</evidence>
<organism evidence="2 3">
    <name type="scientific">Pseudocohnilembus persalinus</name>
    <name type="common">Ciliate</name>
    <dbReference type="NCBI Taxonomy" id="266149"/>
    <lineage>
        <taxon>Eukaryota</taxon>
        <taxon>Sar</taxon>
        <taxon>Alveolata</taxon>
        <taxon>Ciliophora</taxon>
        <taxon>Intramacronucleata</taxon>
        <taxon>Oligohymenophorea</taxon>
        <taxon>Scuticociliatia</taxon>
        <taxon>Philasterida</taxon>
        <taxon>Pseudocohnilembidae</taxon>
        <taxon>Pseudocohnilembus</taxon>
    </lineage>
</organism>
<keyword evidence="1" id="KW-0175">Coiled coil</keyword>
<dbReference type="InParanoid" id="A0A0V0QC19"/>
<evidence type="ECO:0000256" key="1">
    <source>
        <dbReference type="SAM" id="Coils"/>
    </source>
</evidence>
<gene>
    <name evidence="2" type="ORF">PPERSA_03440</name>
</gene>
<feature type="coiled-coil region" evidence="1">
    <location>
        <begin position="197"/>
        <end position="284"/>
    </location>
</feature>
<keyword evidence="3" id="KW-1185">Reference proteome</keyword>
<dbReference type="Proteomes" id="UP000054937">
    <property type="component" value="Unassembled WGS sequence"/>
</dbReference>
<comment type="caution">
    <text evidence="2">The sequence shown here is derived from an EMBL/GenBank/DDBJ whole genome shotgun (WGS) entry which is preliminary data.</text>
</comment>
<dbReference type="EMBL" id="LDAU01000205">
    <property type="protein sequence ID" value="KRW99639.1"/>
    <property type="molecule type" value="Genomic_DNA"/>
</dbReference>
<sequence>MDQNQYDKDIQSQNIDQNILFIKQNFEGQNYYIKLLEENSSDICECDINKEILKSLKPIQNLNITINKDYLNPSTIQKYYKASYNFLDYNHQNFFNKMCDNKQVLMTVICSAEKKLLLAITTFDNNVFDQNQKYEDIGDINIFIFDVYKGYQESGQNMMIIGDNFVKGVDPRLKMKSNQQIIQKSSLSLDGQIHQQEQKYQEKMKIREQTLAEQNKQYQLKQEKNIKSNEAMKSQLEKLKLEIQKYEDNIFKIQPDYQENQKNLKEINQKLMILEEYKKKHEIQNKKLVISQIKLMEQKLDEVLENR</sequence>
<evidence type="ECO:0000313" key="2">
    <source>
        <dbReference type="EMBL" id="KRW99639.1"/>
    </source>
</evidence>
<reference evidence="2 3" key="1">
    <citation type="journal article" date="2015" name="Sci. Rep.">
        <title>Genome of the facultative scuticociliatosis pathogen Pseudocohnilembus persalinus provides insight into its virulence through horizontal gene transfer.</title>
        <authorList>
            <person name="Xiong J."/>
            <person name="Wang G."/>
            <person name="Cheng J."/>
            <person name="Tian M."/>
            <person name="Pan X."/>
            <person name="Warren A."/>
            <person name="Jiang C."/>
            <person name="Yuan D."/>
            <person name="Miao W."/>
        </authorList>
    </citation>
    <scope>NUCLEOTIDE SEQUENCE [LARGE SCALE GENOMIC DNA]</scope>
    <source>
        <strain evidence="2">36N120E</strain>
    </source>
</reference>
<dbReference type="AlphaFoldDB" id="A0A0V0QC19"/>
<name>A0A0V0QC19_PSEPJ</name>
<protein>
    <submittedName>
        <fullName evidence="2">Uncharacterized protein</fullName>
    </submittedName>
</protein>